<evidence type="ECO:0000313" key="2">
    <source>
        <dbReference type="EMBL" id="GLR26559.1"/>
    </source>
</evidence>
<name>A0ABQ5YPQ2_9BURK</name>
<evidence type="ECO:0000259" key="1">
    <source>
        <dbReference type="Pfam" id="PF03713"/>
    </source>
</evidence>
<feature type="domain" description="DUF305" evidence="1">
    <location>
        <begin position="1"/>
        <end position="156"/>
    </location>
</feature>
<dbReference type="InterPro" id="IPR012347">
    <property type="entry name" value="Ferritin-like"/>
</dbReference>
<protein>
    <recommendedName>
        <fullName evidence="1">DUF305 domain-containing protein</fullName>
    </recommendedName>
</protein>
<accession>A0ABQ5YPQ2</accession>
<dbReference type="Proteomes" id="UP001156664">
    <property type="component" value="Unassembled WGS sequence"/>
</dbReference>
<reference evidence="3" key="1">
    <citation type="journal article" date="2019" name="Int. J. Syst. Evol. Microbiol.">
        <title>The Global Catalogue of Microorganisms (GCM) 10K type strain sequencing project: providing services to taxonomists for standard genome sequencing and annotation.</title>
        <authorList>
            <consortium name="The Broad Institute Genomics Platform"/>
            <consortium name="The Broad Institute Genome Sequencing Center for Infectious Disease"/>
            <person name="Wu L."/>
            <person name="Ma J."/>
        </authorList>
    </citation>
    <scope>NUCLEOTIDE SEQUENCE [LARGE SCALE GENOMIC DNA]</scope>
    <source>
        <strain evidence="3">NBRC 105857</strain>
    </source>
</reference>
<comment type="caution">
    <text evidence="2">The sequence shown here is derived from an EMBL/GenBank/DDBJ whole genome shotgun (WGS) entry which is preliminary data.</text>
</comment>
<gene>
    <name evidence="2" type="ORF">GCM10007875_16490</name>
</gene>
<proteinExistence type="predicted"/>
<dbReference type="PANTHER" id="PTHR36933">
    <property type="entry name" value="SLL0788 PROTEIN"/>
    <property type="match status" value="1"/>
</dbReference>
<keyword evidence="3" id="KW-1185">Reference proteome</keyword>
<dbReference type="PANTHER" id="PTHR36933:SF1">
    <property type="entry name" value="SLL0788 PROTEIN"/>
    <property type="match status" value="1"/>
</dbReference>
<organism evidence="2 3">
    <name type="scientific">Limnobacter litoralis</name>
    <dbReference type="NCBI Taxonomy" id="481366"/>
    <lineage>
        <taxon>Bacteria</taxon>
        <taxon>Pseudomonadati</taxon>
        <taxon>Pseudomonadota</taxon>
        <taxon>Betaproteobacteria</taxon>
        <taxon>Burkholderiales</taxon>
        <taxon>Burkholderiaceae</taxon>
        <taxon>Limnobacter</taxon>
    </lineage>
</organism>
<evidence type="ECO:0000313" key="3">
    <source>
        <dbReference type="Proteomes" id="UP001156664"/>
    </source>
</evidence>
<dbReference type="Pfam" id="PF03713">
    <property type="entry name" value="DUF305"/>
    <property type="match status" value="1"/>
</dbReference>
<dbReference type="EMBL" id="BSOJ01000015">
    <property type="protein sequence ID" value="GLR26559.1"/>
    <property type="molecule type" value="Genomic_DNA"/>
</dbReference>
<dbReference type="Gene3D" id="1.20.1260.10">
    <property type="match status" value="1"/>
</dbReference>
<sequence>MKMMNYHHDQAITLAELVLPKAQGQVAQLAHQIAAQQRTETGMFRALLLSWNAPVIPQKIQMDWMIPHATLDDLAFISRCNASGLGMEGLATMAQINELAQSPPDAANTQFLHLMAAHHSAALPMLDYARRNASTPVVRNMAASMWAAQRDELVWIHALLRQRHH</sequence>
<dbReference type="InterPro" id="IPR005183">
    <property type="entry name" value="DUF305_CopM-like"/>
</dbReference>